<evidence type="ECO:0000256" key="1">
    <source>
        <dbReference type="SAM" id="MobiDB-lite"/>
    </source>
</evidence>
<sequence>MSFKYKWKNGHPPHRDKAVGENNLLDESQFENEQDQSIAEQQARRYLNVPMQTLDHNSSILPQAAPPEQQKKL</sequence>
<feature type="region of interest" description="Disordered" evidence="1">
    <location>
        <begin position="1"/>
        <end position="21"/>
    </location>
</feature>
<dbReference type="KEGG" id="cyc:PCC7424_1617"/>
<dbReference type="RefSeq" id="WP_012599000.1">
    <property type="nucleotide sequence ID" value="NC_011729.1"/>
</dbReference>
<dbReference type="HOGENOM" id="CLU_2698476_0_0_3"/>
<feature type="compositionally biased region" description="Polar residues" evidence="1">
    <location>
        <begin position="50"/>
        <end position="61"/>
    </location>
</feature>
<feature type="compositionally biased region" description="Basic residues" evidence="1">
    <location>
        <begin position="1"/>
        <end position="12"/>
    </location>
</feature>
<evidence type="ECO:0000313" key="3">
    <source>
        <dbReference type="Proteomes" id="UP000002384"/>
    </source>
</evidence>
<feature type="region of interest" description="Disordered" evidence="1">
    <location>
        <begin position="48"/>
        <end position="73"/>
    </location>
</feature>
<dbReference type="AlphaFoldDB" id="B7K9T8"/>
<name>B7K9T8_GLOC7</name>
<proteinExistence type="predicted"/>
<keyword evidence="3" id="KW-1185">Reference proteome</keyword>
<dbReference type="EMBL" id="CP001291">
    <property type="protein sequence ID" value="ACK70056.1"/>
    <property type="molecule type" value="Genomic_DNA"/>
</dbReference>
<dbReference type="OrthoDB" id="467110at2"/>
<gene>
    <name evidence="2" type="ordered locus">PCC7424_1617</name>
</gene>
<evidence type="ECO:0008006" key="4">
    <source>
        <dbReference type="Google" id="ProtNLM"/>
    </source>
</evidence>
<dbReference type="Proteomes" id="UP000002384">
    <property type="component" value="Chromosome"/>
</dbReference>
<dbReference type="STRING" id="65393.PCC7424_1617"/>
<protein>
    <recommendedName>
        <fullName evidence="4">Bromodomain-containing protein</fullName>
    </recommendedName>
</protein>
<dbReference type="eggNOG" id="ENOG50337DG">
    <property type="taxonomic scope" value="Bacteria"/>
</dbReference>
<accession>B7K9T8</accession>
<organism evidence="2 3">
    <name type="scientific">Gloeothece citriformis (strain PCC 7424)</name>
    <name type="common">Cyanothece sp. (strain PCC 7424)</name>
    <dbReference type="NCBI Taxonomy" id="65393"/>
    <lineage>
        <taxon>Bacteria</taxon>
        <taxon>Bacillati</taxon>
        <taxon>Cyanobacteriota</taxon>
        <taxon>Cyanophyceae</taxon>
        <taxon>Oscillatoriophycideae</taxon>
        <taxon>Chroococcales</taxon>
        <taxon>Aphanothecaceae</taxon>
        <taxon>Gloeothece</taxon>
        <taxon>Gloeothece citriformis</taxon>
    </lineage>
</organism>
<reference evidence="3" key="1">
    <citation type="journal article" date="2011" name="MBio">
        <title>Novel metabolic attributes of the genus Cyanothece, comprising a group of unicellular nitrogen-fixing Cyanobacteria.</title>
        <authorList>
            <person name="Bandyopadhyay A."/>
            <person name="Elvitigala T."/>
            <person name="Welsh E."/>
            <person name="Stockel J."/>
            <person name="Liberton M."/>
            <person name="Min H."/>
            <person name="Sherman L.A."/>
            <person name="Pakrasi H.B."/>
        </authorList>
    </citation>
    <scope>NUCLEOTIDE SEQUENCE [LARGE SCALE GENOMIC DNA]</scope>
    <source>
        <strain evidence="3">PCC 7424</strain>
    </source>
</reference>
<evidence type="ECO:0000313" key="2">
    <source>
        <dbReference type="EMBL" id="ACK70056.1"/>
    </source>
</evidence>